<proteinExistence type="inferred from homology"/>
<evidence type="ECO:0000256" key="5">
    <source>
        <dbReference type="ARBA" id="ARBA00022692"/>
    </source>
</evidence>
<sequence>RESTSDVSEYMLGGRNLHPAVGALSAGASDMSGWMLMGLPGAIYVSGFSAAWIAVGLTIGAYLNYRFVAPRLRIYTELADDSITIPDFFENRFHDKSHALRTISALVIIVFFTVYTSSGIVAGGKLFESAFGLNYQLGLFVT</sequence>
<evidence type="ECO:0000256" key="13">
    <source>
        <dbReference type="RuleBase" id="RU362091"/>
    </source>
</evidence>
<reference evidence="15 16" key="1">
    <citation type="journal article" date="2018" name="Nat. Biotechnol.">
        <title>A standardized bacterial taxonomy based on genome phylogeny substantially revises the tree of life.</title>
        <authorList>
            <person name="Parks D.H."/>
            <person name="Chuvochina M."/>
            <person name="Waite D.W."/>
            <person name="Rinke C."/>
            <person name="Skarshewski A."/>
            <person name="Chaumeil P.A."/>
            <person name="Hugenholtz P."/>
        </authorList>
    </citation>
    <scope>NUCLEOTIDE SEQUENCE [LARGE SCALE GENOMIC DNA]</scope>
    <source>
        <strain evidence="15">UBA10378</strain>
    </source>
</reference>
<dbReference type="GO" id="GO:0015193">
    <property type="term" value="F:L-proline transmembrane transporter activity"/>
    <property type="evidence" value="ECO:0007669"/>
    <property type="project" value="TreeGrafter"/>
</dbReference>
<evidence type="ECO:0000256" key="2">
    <source>
        <dbReference type="ARBA" id="ARBA00006434"/>
    </source>
</evidence>
<feature type="transmembrane region" description="Helical" evidence="14">
    <location>
        <begin position="102"/>
        <end position="123"/>
    </location>
</feature>
<evidence type="ECO:0000256" key="3">
    <source>
        <dbReference type="ARBA" id="ARBA00022448"/>
    </source>
</evidence>
<dbReference type="PROSITE" id="PS50283">
    <property type="entry name" value="NA_SOLUT_SYMP_3"/>
    <property type="match status" value="1"/>
</dbReference>
<dbReference type="InterPro" id="IPR001734">
    <property type="entry name" value="Na/solute_symporter"/>
</dbReference>
<accession>A0A356W8X6</accession>
<keyword evidence="6" id="KW-0769">Symport</keyword>
<evidence type="ECO:0000256" key="10">
    <source>
        <dbReference type="ARBA" id="ARBA00023136"/>
    </source>
</evidence>
<keyword evidence="10 14" id="KW-0472">Membrane</keyword>
<dbReference type="AlphaFoldDB" id="A0A356W8X6"/>
<dbReference type="GO" id="GO:0015824">
    <property type="term" value="P:proline transport"/>
    <property type="evidence" value="ECO:0007669"/>
    <property type="project" value="TreeGrafter"/>
</dbReference>
<comment type="caution">
    <text evidence="15">The sequence shown here is derived from an EMBL/GenBank/DDBJ whole genome shotgun (WGS) entry which is preliminary data.</text>
</comment>
<dbReference type="GO" id="GO:0005298">
    <property type="term" value="F:proline:sodium symporter activity"/>
    <property type="evidence" value="ECO:0007669"/>
    <property type="project" value="TreeGrafter"/>
</dbReference>
<evidence type="ECO:0000256" key="11">
    <source>
        <dbReference type="ARBA" id="ARBA00023201"/>
    </source>
</evidence>
<dbReference type="Proteomes" id="UP000263957">
    <property type="component" value="Unassembled WGS sequence"/>
</dbReference>
<feature type="non-terminal residue" evidence="15">
    <location>
        <position position="142"/>
    </location>
</feature>
<dbReference type="GO" id="GO:0005886">
    <property type="term" value="C:plasma membrane"/>
    <property type="evidence" value="ECO:0007669"/>
    <property type="project" value="UniProtKB-SubCell"/>
</dbReference>
<dbReference type="EMBL" id="DOGS01000290">
    <property type="protein sequence ID" value="HBQ50077.1"/>
    <property type="molecule type" value="Genomic_DNA"/>
</dbReference>
<evidence type="ECO:0000256" key="8">
    <source>
        <dbReference type="ARBA" id="ARBA00023053"/>
    </source>
</evidence>
<evidence type="ECO:0000313" key="16">
    <source>
        <dbReference type="Proteomes" id="UP000263957"/>
    </source>
</evidence>
<keyword evidence="7 14" id="KW-1133">Transmembrane helix</keyword>
<name>A0A356W8X6_9PROT</name>
<comment type="catalytic activity">
    <reaction evidence="12">
        <text>L-proline(in) + Na(+)(in) = L-proline(out) + Na(+)(out)</text>
        <dbReference type="Rhea" id="RHEA:28967"/>
        <dbReference type="ChEBI" id="CHEBI:29101"/>
        <dbReference type="ChEBI" id="CHEBI:60039"/>
    </reaction>
</comment>
<comment type="similarity">
    <text evidence="2 13">Belongs to the sodium:solute symporter (SSF) (TC 2.A.21) family.</text>
</comment>
<comment type="subcellular location">
    <subcellularLocation>
        <location evidence="1">Cell membrane</location>
        <topology evidence="1">Multi-pass membrane protein</topology>
    </subcellularLocation>
</comment>
<dbReference type="Gene3D" id="1.20.1730.10">
    <property type="entry name" value="Sodium/glucose cotransporter"/>
    <property type="match status" value="1"/>
</dbReference>
<evidence type="ECO:0000256" key="12">
    <source>
        <dbReference type="ARBA" id="ARBA00033708"/>
    </source>
</evidence>
<dbReference type="InterPro" id="IPR050277">
    <property type="entry name" value="Sodium:Solute_Symporter"/>
</dbReference>
<keyword evidence="8" id="KW-0915">Sodium</keyword>
<protein>
    <submittedName>
        <fullName evidence="15">Sodium:proline symporter</fullName>
    </submittedName>
</protein>
<dbReference type="PANTHER" id="PTHR48086">
    <property type="entry name" value="SODIUM/PROLINE SYMPORTER-RELATED"/>
    <property type="match status" value="1"/>
</dbReference>
<feature type="transmembrane region" description="Helical" evidence="14">
    <location>
        <begin position="41"/>
        <end position="63"/>
    </location>
</feature>
<evidence type="ECO:0000256" key="14">
    <source>
        <dbReference type="SAM" id="Phobius"/>
    </source>
</evidence>
<organism evidence="15 16">
    <name type="scientific">Hyphomonas atlantica</name>
    <dbReference type="NCBI Taxonomy" id="1280948"/>
    <lineage>
        <taxon>Bacteria</taxon>
        <taxon>Pseudomonadati</taxon>
        <taxon>Pseudomonadota</taxon>
        <taxon>Alphaproteobacteria</taxon>
        <taxon>Hyphomonadales</taxon>
        <taxon>Hyphomonadaceae</taxon>
        <taxon>Hyphomonas</taxon>
    </lineage>
</organism>
<gene>
    <name evidence="15" type="ORF">DD728_14575</name>
</gene>
<keyword evidence="11" id="KW-0739">Sodium transport</keyword>
<dbReference type="PANTHER" id="PTHR48086:SF3">
    <property type="entry name" value="SODIUM_PROLINE SYMPORTER"/>
    <property type="match status" value="1"/>
</dbReference>
<evidence type="ECO:0000313" key="15">
    <source>
        <dbReference type="EMBL" id="HBQ50077.1"/>
    </source>
</evidence>
<dbReference type="Pfam" id="PF00474">
    <property type="entry name" value="SSF"/>
    <property type="match status" value="1"/>
</dbReference>
<keyword evidence="3" id="KW-0813">Transport</keyword>
<keyword evidence="4" id="KW-1003">Cell membrane</keyword>
<evidence type="ECO:0000256" key="1">
    <source>
        <dbReference type="ARBA" id="ARBA00004651"/>
    </source>
</evidence>
<evidence type="ECO:0000256" key="9">
    <source>
        <dbReference type="ARBA" id="ARBA00023065"/>
    </source>
</evidence>
<evidence type="ECO:0000256" key="7">
    <source>
        <dbReference type="ARBA" id="ARBA00022989"/>
    </source>
</evidence>
<evidence type="ECO:0000256" key="4">
    <source>
        <dbReference type="ARBA" id="ARBA00022475"/>
    </source>
</evidence>
<keyword evidence="5 14" id="KW-0812">Transmembrane</keyword>
<feature type="non-terminal residue" evidence="15">
    <location>
        <position position="1"/>
    </location>
</feature>
<evidence type="ECO:0000256" key="6">
    <source>
        <dbReference type="ARBA" id="ARBA00022847"/>
    </source>
</evidence>
<keyword evidence="9" id="KW-0406">Ion transport</keyword>
<dbReference type="InterPro" id="IPR038377">
    <property type="entry name" value="Na/Glc_symporter_sf"/>
</dbReference>